<dbReference type="EMBL" id="KB644415">
    <property type="protein sequence ID" value="EPS33142.1"/>
    <property type="molecule type" value="Genomic_DNA"/>
</dbReference>
<keyword evidence="2" id="KW-1185">Reference proteome</keyword>
<proteinExistence type="predicted"/>
<gene>
    <name evidence="1" type="ORF">PDE_08104</name>
</gene>
<organism evidence="1 2">
    <name type="scientific">Penicillium oxalicum (strain 114-2 / CGMCC 5302)</name>
    <name type="common">Penicillium decumbens</name>
    <dbReference type="NCBI Taxonomy" id="933388"/>
    <lineage>
        <taxon>Eukaryota</taxon>
        <taxon>Fungi</taxon>
        <taxon>Dikarya</taxon>
        <taxon>Ascomycota</taxon>
        <taxon>Pezizomycotina</taxon>
        <taxon>Eurotiomycetes</taxon>
        <taxon>Eurotiomycetidae</taxon>
        <taxon>Eurotiales</taxon>
        <taxon>Aspergillaceae</taxon>
        <taxon>Penicillium</taxon>
    </lineage>
</organism>
<dbReference type="HOGENOM" id="CLU_3351298_0_0_1"/>
<accession>S8BDN9</accession>
<evidence type="ECO:0000313" key="1">
    <source>
        <dbReference type="EMBL" id="EPS33142.1"/>
    </source>
</evidence>
<reference evidence="1 2" key="1">
    <citation type="journal article" date="2013" name="PLoS ONE">
        <title>Genomic and secretomic analyses reveal unique features of the lignocellulolytic enzyme system of Penicillium decumbens.</title>
        <authorList>
            <person name="Liu G."/>
            <person name="Zhang L."/>
            <person name="Wei X."/>
            <person name="Zou G."/>
            <person name="Qin Y."/>
            <person name="Ma L."/>
            <person name="Li J."/>
            <person name="Zheng H."/>
            <person name="Wang S."/>
            <person name="Wang C."/>
            <person name="Xun L."/>
            <person name="Zhao G.-P."/>
            <person name="Zhou Z."/>
            <person name="Qu Y."/>
        </authorList>
    </citation>
    <scope>NUCLEOTIDE SEQUENCE [LARGE SCALE GENOMIC DNA]</scope>
    <source>
        <strain evidence="2">114-2 / CGMCC 5302</strain>
    </source>
</reference>
<name>S8BDN9_PENO1</name>
<dbReference type="OrthoDB" id="10480802at2759"/>
<dbReference type="Proteomes" id="UP000019376">
    <property type="component" value="Unassembled WGS sequence"/>
</dbReference>
<evidence type="ECO:0000313" key="2">
    <source>
        <dbReference type="Proteomes" id="UP000019376"/>
    </source>
</evidence>
<dbReference type="AlphaFoldDB" id="S8BDN9"/>
<sequence length="37" mass="4214">MSNTRSGSSEGVDWKLLLWLSYKITVKLTCHTGHSYN</sequence>
<protein>
    <submittedName>
        <fullName evidence="1">Uncharacterized protein</fullName>
    </submittedName>
</protein>